<dbReference type="NCBIfam" id="NF037995">
    <property type="entry name" value="TRAP_S1"/>
    <property type="match status" value="1"/>
</dbReference>
<dbReference type="SUPFAM" id="SSF53850">
    <property type="entry name" value="Periplasmic binding protein-like II"/>
    <property type="match status" value="1"/>
</dbReference>
<evidence type="ECO:0000313" key="6">
    <source>
        <dbReference type="Proteomes" id="UP000325289"/>
    </source>
</evidence>
<evidence type="ECO:0000256" key="1">
    <source>
        <dbReference type="ARBA" id="ARBA00004418"/>
    </source>
</evidence>
<dbReference type="RefSeq" id="WP_149758079.1">
    <property type="nucleotide sequence ID" value="NZ_FOMS01000015.1"/>
</dbReference>
<evidence type="ECO:0000313" key="5">
    <source>
        <dbReference type="EMBL" id="SFE75221.1"/>
    </source>
</evidence>
<proteinExistence type="predicted"/>
<organism evidence="5 6">
    <name type="scientific">Roseivivax sediminis</name>
    <dbReference type="NCBI Taxonomy" id="936889"/>
    <lineage>
        <taxon>Bacteria</taxon>
        <taxon>Pseudomonadati</taxon>
        <taxon>Pseudomonadota</taxon>
        <taxon>Alphaproteobacteria</taxon>
        <taxon>Rhodobacterales</taxon>
        <taxon>Roseobacteraceae</taxon>
        <taxon>Roseivivax</taxon>
    </lineage>
</organism>
<dbReference type="PANTHER" id="PTHR33376:SF15">
    <property type="entry name" value="BLL6794 PROTEIN"/>
    <property type="match status" value="1"/>
</dbReference>
<evidence type="ECO:0000256" key="2">
    <source>
        <dbReference type="ARBA" id="ARBA00022729"/>
    </source>
</evidence>
<evidence type="ECO:0000256" key="3">
    <source>
        <dbReference type="ARBA" id="ARBA00022764"/>
    </source>
</evidence>
<dbReference type="EMBL" id="FOMS01000015">
    <property type="protein sequence ID" value="SFE75221.1"/>
    <property type="molecule type" value="Genomic_DNA"/>
</dbReference>
<dbReference type="GO" id="GO:0055085">
    <property type="term" value="P:transmembrane transport"/>
    <property type="evidence" value="ECO:0007669"/>
    <property type="project" value="InterPro"/>
</dbReference>
<keyword evidence="6" id="KW-1185">Reference proteome</keyword>
<dbReference type="Gene3D" id="3.40.190.170">
    <property type="entry name" value="Bacterial extracellular solute-binding protein, family 7"/>
    <property type="match status" value="1"/>
</dbReference>
<dbReference type="OrthoDB" id="7822595at2"/>
<dbReference type="AlphaFoldDB" id="A0A1I2D3Y8"/>
<accession>A0A1I2D3Y8</accession>
<dbReference type="InterPro" id="IPR018389">
    <property type="entry name" value="DctP_fam"/>
</dbReference>
<dbReference type="Proteomes" id="UP000325289">
    <property type="component" value="Unassembled WGS sequence"/>
</dbReference>
<dbReference type="PANTHER" id="PTHR33376">
    <property type="match status" value="1"/>
</dbReference>
<dbReference type="InterPro" id="IPR038404">
    <property type="entry name" value="TRAP_DctP_sf"/>
</dbReference>
<sequence>MLLKRFLTGTALAVTAMSAQAAELKFANFTPPFHTINASVIETLNEAVSSATGGELTVRGYHGGELGAGPAEQYVRVVQGVADMAWGLPGYTSSQFPKTMIAELPTTLTLDQPGYEALWNAYSELESEFPRTKPLALWTSEPNIFIMKDHEIRTPEDLSGLKVRVAGSTSADVAEALGATPVQMPINQVYNAMQTGLIDGVITGASTLSDFKLDEVANSYTLGANLGRLVFYTVMTQSTFDNLPEEHRAAIEEASGMPLSQSAEDAWNATADAALQAAREAGDNTIVELSEDEAQAFNDAVAEVTEAYVERVGGQAAYDAMQNAGGEGS</sequence>
<keyword evidence="2 4" id="KW-0732">Signal</keyword>
<dbReference type="GO" id="GO:0042597">
    <property type="term" value="C:periplasmic space"/>
    <property type="evidence" value="ECO:0007669"/>
    <property type="project" value="UniProtKB-SubCell"/>
</dbReference>
<comment type="subcellular location">
    <subcellularLocation>
        <location evidence="1">Periplasm</location>
    </subcellularLocation>
</comment>
<feature type="chain" id="PRO_5009302174" evidence="4">
    <location>
        <begin position="22"/>
        <end position="329"/>
    </location>
</feature>
<feature type="signal peptide" evidence="4">
    <location>
        <begin position="1"/>
        <end position="21"/>
    </location>
</feature>
<reference evidence="5 6" key="1">
    <citation type="submission" date="2016-10" db="EMBL/GenBank/DDBJ databases">
        <authorList>
            <person name="Varghese N."/>
            <person name="Submissions S."/>
        </authorList>
    </citation>
    <scope>NUCLEOTIDE SEQUENCE [LARGE SCALE GENOMIC DNA]</scope>
    <source>
        <strain evidence="6">YIM D21,KCTC 23444,ACCC 10710</strain>
    </source>
</reference>
<dbReference type="Pfam" id="PF03480">
    <property type="entry name" value="DctP"/>
    <property type="match status" value="1"/>
</dbReference>
<keyword evidence="3" id="KW-0574">Periplasm</keyword>
<name>A0A1I2D3Y8_9RHOB</name>
<gene>
    <name evidence="5" type="ORF">SAMN04515678_11558</name>
</gene>
<protein>
    <submittedName>
        <fullName evidence="5">TRAP-type C4-dicarboxylate transport system, substrate-binding protein</fullName>
    </submittedName>
</protein>
<dbReference type="CDD" id="cd13665">
    <property type="entry name" value="PBP2_TRAP_Dctp3_4"/>
    <property type="match status" value="1"/>
</dbReference>
<evidence type="ECO:0000256" key="4">
    <source>
        <dbReference type="SAM" id="SignalP"/>
    </source>
</evidence>